<reference evidence="3" key="1">
    <citation type="submission" date="2013-09" db="EMBL/GenBank/DDBJ databases">
        <title>Corchorus olitorius genome sequencing.</title>
        <authorList>
            <person name="Alam M."/>
            <person name="Haque M.S."/>
            <person name="Islam M.S."/>
            <person name="Emdad E.M."/>
            <person name="Islam M.M."/>
            <person name="Ahmed B."/>
            <person name="Halim A."/>
            <person name="Hossen Q.M.M."/>
            <person name="Hossain M.Z."/>
            <person name="Ahmed R."/>
            <person name="Khan M.M."/>
            <person name="Islam R."/>
            <person name="Rashid M.M."/>
            <person name="Khan S.A."/>
            <person name="Rahman M.S."/>
            <person name="Alam M."/>
            <person name="Yahiya A.S."/>
            <person name="Khan M.S."/>
            <person name="Azam M.S."/>
            <person name="Haque T."/>
            <person name="Lashkar M.Z.H."/>
            <person name="Akhand A.I."/>
            <person name="Morshed G."/>
            <person name="Roy S."/>
            <person name="Uddin K.S."/>
            <person name="Rabeya T."/>
            <person name="Hossain A.S."/>
            <person name="Chowdhury A."/>
            <person name="Snigdha A.R."/>
            <person name="Mortoza M.S."/>
            <person name="Matin S.A."/>
            <person name="Hoque S.M.E."/>
            <person name="Islam M.K."/>
            <person name="Roy D.K."/>
            <person name="Haider R."/>
            <person name="Moosa M.M."/>
            <person name="Elias S.M."/>
            <person name="Hasan A.M."/>
            <person name="Jahan S."/>
            <person name="Shafiuddin M."/>
            <person name="Mahmood N."/>
            <person name="Shommy N.S."/>
        </authorList>
    </citation>
    <scope>NUCLEOTIDE SEQUENCE [LARGE SCALE GENOMIC DNA]</scope>
    <source>
        <strain evidence="3">cv. O-4</strain>
    </source>
</reference>
<organism evidence="2 3">
    <name type="scientific">Corchorus olitorius</name>
    <dbReference type="NCBI Taxonomy" id="93759"/>
    <lineage>
        <taxon>Eukaryota</taxon>
        <taxon>Viridiplantae</taxon>
        <taxon>Streptophyta</taxon>
        <taxon>Embryophyta</taxon>
        <taxon>Tracheophyta</taxon>
        <taxon>Spermatophyta</taxon>
        <taxon>Magnoliopsida</taxon>
        <taxon>eudicotyledons</taxon>
        <taxon>Gunneridae</taxon>
        <taxon>Pentapetalae</taxon>
        <taxon>rosids</taxon>
        <taxon>malvids</taxon>
        <taxon>Malvales</taxon>
        <taxon>Malvaceae</taxon>
        <taxon>Grewioideae</taxon>
        <taxon>Apeibeae</taxon>
        <taxon>Corchorus</taxon>
    </lineage>
</organism>
<feature type="region of interest" description="Disordered" evidence="1">
    <location>
        <begin position="22"/>
        <end position="48"/>
    </location>
</feature>
<evidence type="ECO:0000313" key="2">
    <source>
        <dbReference type="EMBL" id="OMP08551.1"/>
    </source>
</evidence>
<gene>
    <name evidence="2" type="ORF">COLO4_06358</name>
</gene>
<sequence length="48" mass="5226">MAILTLKFSSLLRLRIGAKSGDLQGRDEKQSRSGSGCDQVASSQITEW</sequence>
<evidence type="ECO:0000313" key="3">
    <source>
        <dbReference type="Proteomes" id="UP000187203"/>
    </source>
</evidence>
<dbReference type="EMBL" id="AWUE01012666">
    <property type="protein sequence ID" value="OMP08551.1"/>
    <property type="molecule type" value="Genomic_DNA"/>
</dbReference>
<comment type="caution">
    <text evidence="2">The sequence shown here is derived from an EMBL/GenBank/DDBJ whole genome shotgun (WGS) entry which is preliminary data.</text>
</comment>
<feature type="compositionally biased region" description="Polar residues" evidence="1">
    <location>
        <begin position="32"/>
        <end position="48"/>
    </location>
</feature>
<evidence type="ECO:0000256" key="1">
    <source>
        <dbReference type="SAM" id="MobiDB-lite"/>
    </source>
</evidence>
<protein>
    <submittedName>
        <fullName evidence="2">Uncharacterized protein</fullName>
    </submittedName>
</protein>
<dbReference type="AlphaFoldDB" id="A0A1R3KNB0"/>
<dbReference type="Proteomes" id="UP000187203">
    <property type="component" value="Unassembled WGS sequence"/>
</dbReference>
<accession>A0A1R3KNB0</accession>
<keyword evidence="3" id="KW-1185">Reference proteome</keyword>
<proteinExistence type="predicted"/>
<name>A0A1R3KNB0_9ROSI</name>